<evidence type="ECO:0000256" key="6">
    <source>
        <dbReference type="ARBA" id="ARBA00023054"/>
    </source>
</evidence>
<dbReference type="Pfam" id="PF18052">
    <property type="entry name" value="Rx_N"/>
    <property type="match status" value="1"/>
</dbReference>
<evidence type="ECO:0000313" key="12">
    <source>
        <dbReference type="Proteomes" id="UP000004995"/>
    </source>
</evidence>
<evidence type="ECO:0000256" key="2">
    <source>
        <dbReference type="ARBA" id="ARBA00022614"/>
    </source>
</evidence>
<dbReference type="InterPro" id="IPR001611">
    <property type="entry name" value="Leu-rich_rpt"/>
</dbReference>
<evidence type="ECO:0000259" key="9">
    <source>
        <dbReference type="Pfam" id="PF23559"/>
    </source>
</evidence>
<dbReference type="EMBL" id="AGNK02004599">
    <property type="status" value="NOT_ANNOTATED_CDS"/>
    <property type="molecule type" value="Genomic_DNA"/>
</dbReference>
<comment type="similarity">
    <text evidence="1">Belongs to the disease resistance NB-LRR family.</text>
</comment>
<keyword evidence="5" id="KW-0611">Plant defense</keyword>
<evidence type="ECO:0000256" key="4">
    <source>
        <dbReference type="ARBA" id="ARBA00022741"/>
    </source>
</evidence>
<dbReference type="GO" id="GO:0009626">
    <property type="term" value="P:plant-type hypersensitive response"/>
    <property type="evidence" value="ECO:0007669"/>
    <property type="project" value="UniProtKB-ARBA"/>
</dbReference>
<feature type="domain" description="Disease resistance protein winged helix" evidence="9">
    <location>
        <begin position="373"/>
        <end position="444"/>
    </location>
</feature>
<dbReference type="PRINTS" id="PR00364">
    <property type="entry name" value="DISEASERSIST"/>
</dbReference>
<dbReference type="Pfam" id="PF00931">
    <property type="entry name" value="NB-ARC"/>
    <property type="match status" value="1"/>
</dbReference>
<dbReference type="Gene3D" id="3.40.50.300">
    <property type="entry name" value="P-loop containing nucleotide triphosphate hydrolases"/>
    <property type="match status" value="1"/>
</dbReference>
<dbReference type="InterPro" id="IPR042197">
    <property type="entry name" value="Apaf_helical"/>
</dbReference>
<dbReference type="FunCoup" id="K3ZLJ0">
    <property type="interactions" value="2"/>
</dbReference>
<dbReference type="Gramene" id="KQK93257">
    <property type="protein sequence ID" value="KQK93257"/>
    <property type="gene ID" value="SETIT_027449mg"/>
</dbReference>
<keyword evidence="3" id="KW-0677">Repeat</keyword>
<evidence type="ECO:0008006" key="13">
    <source>
        <dbReference type="Google" id="ProtNLM"/>
    </source>
</evidence>
<keyword evidence="12" id="KW-1185">Reference proteome</keyword>
<dbReference type="InParanoid" id="K3ZLJ0"/>
<feature type="domain" description="NB-ARC" evidence="7">
    <location>
        <begin position="165"/>
        <end position="307"/>
    </location>
</feature>
<evidence type="ECO:0000259" key="7">
    <source>
        <dbReference type="Pfam" id="PF00931"/>
    </source>
</evidence>
<dbReference type="Proteomes" id="UP000004995">
    <property type="component" value="Unassembled WGS sequence"/>
</dbReference>
<evidence type="ECO:0000259" key="10">
    <source>
        <dbReference type="Pfam" id="PF23598"/>
    </source>
</evidence>
<organism evidence="11 12">
    <name type="scientific">Setaria italica</name>
    <name type="common">Foxtail millet</name>
    <name type="synonym">Panicum italicum</name>
    <dbReference type="NCBI Taxonomy" id="4555"/>
    <lineage>
        <taxon>Eukaryota</taxon>
        <taxon>Viridiplantae</taxon>
        <taxon>Streptophyta</taxon>
        <taxon>Embryophyta</taxon>
        <taxon>Tracheophyta</taxon>
        <taxon>Spermatophyta</taxon>
        <taxon>Magnoliopsida</taxon>
        <taxon>Liliopsida</taxon>
        <taxon>Poales</taxon>
        <taxon>Poaceae</taxon>
        <taxon>PACMAD clade</taxon>
        <taxon>Panicoideae</taxon>
        <taxon>Panicodae</taxon>
        <taxon>Paniceae</taxon>
        <taxon>Cenchrinae</taxon>
        <taxon>Setaria</taxon>
    </lineage>
</organism>
<evidence type="ECO:0000256" key="5">
    <source>
        <dbReference type="ARBA" id="ARBA00022821"/>
    </source>
</evidence>
<dbReference type="PANTHER" id="PTHR23155:SF906">
    <property type="entry name" value="OS08G0205100 PROTEIN"/>
    <property type="match status" value="1"/>
</dbReference>
<feature type="domain" description="Disease resistance N-terminal" evidence="8">
    <location>
        <begin position="3"/>
        <end position="85"/>
    </location>
</feature>
<dbReference type="InterPro" id="IPR044974">
    <property type="entry name" value="Disease_R_plants"/>
</dbReference>
<sequence length="792" mass="90551">MGVMNSRIDKLAILMDEEYVKLSNMSKELSFIRDELSSMNAFLEILADKEELDPLTKNWKNQVREMAFDIEDWIDEVMRHASQDGTAADLIWKIIQRLSMLRTKNRISNEIRQMKARVMEVSHRHKRYKIGVSTSASKYVPVDPRLHALYADEDGLEGMDGPRNELVELLLDEGQRLRVVSVVGIGGLGKTTLANEVYKRIGDKFDCQAFVSVSQRPDMTRILANIEVQNLINDLRKHLQDKRYFESVWDMLRCALPKNEQASRVIATTRIETVAIACCSYLHEYVYKMKPLDDQQSKRLFFNRIFVSEDACPEQLRDISTEILDKWNGLALAIVSISGLLANQATTRVEQWEHYETNIAAQLQEPSLLSEGIYPEDYTIRKNDVVKQWIAEGFVSKVQGLDAEDVASNYFNELVNRSMISPNDANYQNEVLSCKVHDMMLDFILSECAEENFLTINDKPNASLGLHNNVRRLSIQYDNGNHSVVDPAKNLSHVRSLAAFGGPNFLYLNPLSEFSFLRVLIVGFSYVSYKMELDFLGVCKLFQLRYLKIMLIETNIHVRLQLPEKIGELQQLETLDVEWGSVVIPSDIICLPCLTHLIIPEITLQSFDLGENSIDSIRDLGQLTNLRDLKLWYSGTTISNTALYWPGICGSGLSLLNPCPRHLQTLELTYWCFPKVPEWIAELHELQVLKIAIRELSMDGFLVLAQSITIYSMAFPALKYFKYWCRTPRLTFEAGAMPKLERLKLRFKEIFESPSGIEHLKEVFLEIGGLRGKVPKRGGALSVLIMAIDMHP</sequence>
<dbReference type="Gene3D" id="3.80.10.10">
    <property type="entry name" value="Ribonuclease Inhibitor"/>
    <property type="match status" value="1"/>
</dbReference>
<keyword evidence="6" id="KW-0175">Coiled coil</keyword>
<dbReference type="InterPro" id="IPR036388">
    <property type="entry name" value="WH-like_DNA-bd_sf"/>
</dbReference>
<accession>K3ZLJ0</accession>
<keyword evidence="4" id="KW-0547">Nucleotide-binding</keyword>
<dbReference type="AlphaFoldDB" id="K3ZLJ0"/>
<name>K3ZLJ0_SETIT</name>
<dbReference type="Gene3D" id="1.20.5.4130">
    <property type="match status" value="1"/>
</dbReference>
<dbReference type="Gene3D" id="1.10.8.430">
    <property type="entry name" value="Helical domain of apoptotic protease-activating factors"/>
    <property type="match status" value="1"/>
</dbReference>
<dbReference type="eggNOG" id="KOG4658">
    <property type="taxonomic scope" value="Eukaryota"/>
</dbReference>
<dbReference type="InterPro" id="IPR055414">
    <property type="entry name" value="LRR_R13L4/SHOC2-like"/>
</dbReference>
<dbReference type="SUPFAM" id="SSF52540">
    <property type="entry name" value="P-loop containing nucleoside triphosphate hydrolases"/>
    <property type="match status" value="1"/>
</dbReference>
<dbReference type="InterPro" id="IPR027417">
    <property type="entry name" value="P-loop_NTPase"/>
</dbReference>
<dbReference type="STRING" id="4555.K3ZLJ0"/>
<dbReference type="CDD" id="cd14798">
    <property type="entry name" value="RX-CC_like"/>
    <property type="match status" value="1"/>
</dbReference>
<protein>
    <recommendedName>
        <fullName evidence="13">NB-ARC domain-containing protein</fullName>
    </recommendedName>
</protein>
<dbReference type="InterPro" id="IPR002182">
    <property type="entry name" value="NB-ARC"/>
</dbReference>
<dbReference type="Pfam" id="PF23559">
    <property type="entry name" value="WHD_DRP"/>
    <property type="match status" value="1"/>
</dbReference>
<dbReference type="GO" id="GO:0002758">
    <property type="term" value="P:innate immune response-activating signaling pathway"/>
    <property type="evidence" value="ECO:0007669"/>
    <property type="project" value="UniProtKB-ARBA"/>
</dbReference>
<reference evidence="11" key="2">
    <citation type="submission" date="2018-08" db="UniProtKB">
        <authorList>
            <consortium name="EnsemblPlants"/>
        </authorList>
    </citation>
    <scope>IDENTIFICATION</scope>
    <source>
        <strain evidence="11">Yugu1</strain>
    </source>
</reference>
<reference evidence="12" key="1">
    <citation type="journal article" date="2012" name="Nat. Biotechnol.">
        <title>Reference genome sequence of the model plant Setaria.</title>
        <authorList>
            <person name="Bennetzen J.L."/>
            <person name="Schmutz J."/>
            <person name="Wang H."/>
            <person name="Percifield R."/>
            <person name="Hawkins J."/>
            <person name="Pontaroli A.C."/>
            <person name="Estep M."/>
            <person name="Feng L."/>
            <person name="Vaughn J.N."/>
            <person name="Grimwood J."/>
            <person name="Jenkins J."/>
            <person name="Barry K."/>
            <person name="Lindquist E."/>
            <person name="Hellsten U."/>
            <person name="Deshpande S."/>
            <person name="Wang X."/>
            <person name="Wu X."/>
            <person name="Mitros T."/>
            <person name="Triplett J."/>
            <person name="Yang X."/>
            <person name="Ye C.Y."/>
            <person name="Mauro-Herrera M."/>
            <person name="Wang L."/>
            <person name="Li P."/>
            <person name="Sharma M."/>
            <person name="Sharma R."/>
            <person name="Ronald P.C."/>
            <person name="Panaud O."/>
            <person name="Kellogg E.A."/>
            <person name="Brutnell T.P."/>
            <person name="Doust A.N."/>
            <person name="Tuskan G.A."/>
            <person name="Rokhsar D."/>
            <person name="Devos K.M."/>
        </authorList>
    </citation>
    <scope>NUCLEOTIDE SEQUENCE [LARGE SCALE GENOMIC DNA]</scope>
    <source>
        <strain evidence="12">cv. Yugu1</strain>
    </source>
</reference>
<dbReference type="OMA" id="NFLTIND"/>
<evidence type="ECO:0000313" key="11">
    <source>
        <dbReference type="EnsemblPlants" id="KQK93257"/>
    </source>
</evidence>
<dbReference type="InterPro" id="IPR058922">
    <property type="entry name" value="WHD_DRP"/>
</dbReference>
<dbReference type="HOGENOM" id="CLU_000837_25_1_1"/>
<dbReference type="InterPro" id="IPR038005">
    <property type="entry name" value="RX-like_CC"/>
</dbReference>
<dbReference type="PANTHER" id="PTHR23155">
    <property type="entry name" value="DISEASE RESISTANCE PROTEIN RP"/>
    <property type="match status" value="1"/>
</dbReference>
<dbReference type="EnsemblPlants" id="KQK93257">
    <property type="protein sequence ID" value="KQK93257"/>
    <property type="gene ID" value="SETIT_027449mg"/>
</dbReference>
<evidence type="ECO:0000256" key="3">
    <source>
        <dbReference type="ARBA" id="ARBA00022737"/>
    </source>
</evidence>
<dbReference type="Gene3D" id="1.10.10.10">
    <property type="entry name" value="Winged helix-like DNA-binding domain superfamily/Winged helix DNA-binding domain"/>
    <property type="match status" value="1"/>
</dbReference>
<feature type="domain" description="Disease resistance R13L4/SHOC-2-like LRR" evidence="10">
    <location>
        <begin position="493"/>
        <end position="749"/>
    </location>
</feature>
<evidence type="ECO:0000256" key="1">
    <source>
        <dbReference type="ARBA" id="ARBA00008894"/>
    </source>
</evidence>
<dbReference type="InterPro" id="IPR041118">
    <property type="entry name" value="Rx_N"/>
</dbReference>
<dbReference type="Pfam" id="PF23598">
    <property type="entry name" value="LRR_14"/>
    <property type="match status" value="1"/>
</dbReference>
<dbReference type="InterPro" id="IPR032675">
    <property type="entry name" value="LRR_dom_sf"/>
</dbReference>
<dbReference type="GO" id="GO:0043531">
    <property type="term" value="F:ADP binding"/>
    <property type="evidence" value="ECO:0007669"/>
    <property type="project" value="InterPro"/>
</dbReference>
<evidence type="ECO:0000259" key="8">
    <source>
        <dbReference type="Pfam" id="PF18052"/>
    </source>
</evidence>
<dbReference type="FunFam" id="1.10.10.10:FF:000322">
    <property type="entry name" value="Probable disease resistance protein At1g63360"/>
    <property type="match status" value="1"/>
</dbReference>
<keyword evidence="2" id="KW-0433">Leucine-rich repeat</keyword>
<dbReference type="SUPFAM" id="SSF52058">
    <property type="entry name" value="L domain-like"/>
    <property type="match status" value="1"/>
</dbReference>
<proteinExistence type="inferred from homology"/>
<dbReference type="PROSITE" id="PS51450">
    <property type="entry name" value="LRR"/>
    <property type="match status" value="1"/>
</dbReference>
<dbReference type="GO" id="GO:0042742">
    <property type="term" value="P:defense response to bacterium"/>
    <property type="evidence" value="ECO:0007669"/>
    <property type="project" value="UniProtKB-ARBA"/>
</dbReference>